<dbReference type="InterPro" id="IPR016024">
    <property type="entry name" value="ARM-type_fold"/>
</dbReference>
<dbReference type="PANTHER" id="PTHR46263:SF1">
    <property type="entry name" value="ARMADILLO REPEAT-CONTAINING PROTEIN 7"/>
    <property type="match status" value="1"/>
</dbReference>
<dbReference type="InParanoid" id="A0A1Y1XQZ0"/>
<dbReference type="InterPro" id="IPR042462">
    <property type="entry name" value="ARMC7"/>
</dbReference>
<name>A0A1Y1XQZ0_9FUNG</name>
<dbReference type="Gene3D" id="1.25.10.10">
    <property type="entry name" value="Leucine-rich Repeat Variant"/>
    <property type="match status" value="1"/>
</dbReference>
<dbReference type="OrthoDB" id="201709at2759"/>
<comment type="caution">
    <text evidence="1">The sequence shown here is derived from an EMBL/GenBank/DDBJ whole genome shotgun (WGS) entry which is preliminary data.</text>
</comment>
<gene>
    <name evidence="1" type="ORF">K493DRAFT_306841</name>
</gene>
<protein>
    <recommendedName>
        <fullName evidence="3">ARM repeat-containing protein</fullName>
    </recommendedName>
</protein>
<organism evidence="1 2">
    <name type="scientific">Basidiobolus meristosporus CBS 931.73</name>
    <dbReference type="NCBI Taxonomy" id="1314790"/>
    <lineage>
        <taxon>Eukaryota</taxon>
        <taxon>Fungi</taxon>
        <taxon>Fungi incertae sedis</taxon>
        <taxon>Zoopagomycota</taxon>
        <taxon>Entomophthoromycotina</taxon>
        <taxon>Basidiobolomycetes</taxon>
        <taxon>Basidiobolales</taxon>
        <taxon>Basidiobolaceae</taxon>
        <taxon>Basidiobolus</taxon>
    </lineage>
</organism>
<dbReference type="Proteomes" id="UP000193498">
    <property type="component" value="Unassembled WGS sequence"/>
</dbReference>
<dbReference type="AlphaFoldDB" id="A0A1Y1XQZ0"/>
<dbReference type="EMBL" id="MCFE01000548">
    <property type="protein sequence ID" value="ORX87734.1"/>
    <property type="molecule type" value="Genomic_DNA"/>
</dbReference>
<dbReference type="InterPro" id="IPR011989">
    <property type="entry name" value="ARM-like"/>
</dbReference>
<sequence length="188" mass="21249">MFTSHSQLKRRTGPNSLNRFEYLQELVTEYQDTDDAEAKYQVLANLGNFAYDPINYTWLLQLNVVDLFLGRRTIAFADGLEEEDEKIKEFSIGGLCNLCLDSRIRQLIQENEGIPLIINCLSSGNVETVMSSITTLMFLTTAETAKVILTESMRTSMKLLSSSSNVCLANLAKVFLQDYFENPKLNVP</sequence>
<evidence type="ECO:0000313" key="1">
    <source>
        <dbReference type="EMBL" id="ORX87734.1"/>
    </source>
</evidence>
<accession>A0A1Y1XQZ0</accession>
<dbReference type="STRING" id="1314790.A0A1Y1XQZ0"/>
<evidence type="ECO:0008006" key="3">
    <source>
        <dbReference type="Google" id="ProtNLM"/>
    </source>
</evidence>
<dbReference type="PANTHER" id="PTHR46263">
    <property type="entry name" value="ARMADILLO REPEAT-CONTAINING PROTEIN 7"/>
    <property type="match status" value="1"/>
</dbReference>
<reference evidence="1 2" key="1">
    <citation type="submission" date="2016-07" db="EMBL/GenBank/DDBJ databases">
        <title>Pervasive Adenine N6-methylation of Active Genes in Fungi.</title>
        <authorList>
            <consortium name="DOE Joint Genome Institute"/>
            <person name="Mondo S.J."/>
            <person name="Dannebaum R.O."/>
            <person name="Kuo R.C."/>
            <person name="Labutti K."/>
            <person name="Haridas S."/>
            <person name="Kuo A."/>
            <person name="Salamov A."/>
            <person name="Ahrendt S.R."/>
            <person name="Lipzen A."/>
            <person name="Sullivan W."/>
            <person name="Andreopoulos W.B."/>
            <person name="Clum A."/>
            <person name="Lindquist E."/>
            <person name="Daum C."/>
            <person name="Ramamoorthy G.K."/>
            <person name="Gryganskyi A."/>
            <person name="Culley D."/>
            <person name="Magnuson J.K."/>
            <person name="James T.Y."/>
            <person name="O'Malley M.A."/>
            <person name="Stajich J.E."/>
            <person name="Spatafora J.W."/>
            <person name="Visel A."/>
            <person name="Grigoriev I.V."/>
        </authorList>
    </citation>
    <scope>NUCLEOTIDE SEQUENCE [LARGE SCALE GENOMIC DNA]</scope>
    <source>
        <strain evidence="1 2">CBS 931.73</strain>
    </source>
</reference>
<evidence type="ECO:0000313" key="2">
    <source>
        <dbReference type="Proteomes" id="UP000193498"/>
    </source>
</evidence>
<dbReference type="SUPFAM" id="SSF48371">
    <property type="entry name" value="ARM repeat"/>
    <property type="match status" value="1"/>
</dbReference>
<proteinExistence type="predicted"/>
<keyword evidence="2" id="KW-1185">Reference proteome</keyword>